<dbReference type="InterPro" id="IPR002641">
    <property type="entry name" value="PNPLA_dom"/>
</dbReference>
<protein>
    <recommendedName>
        <fullName evidence="5">PNPLA domain-containing protein</fullName>
    </recommendedName>
</protein>
<feature type="active site" description="Nucleophile" evidence="4">
    <location>
        <position position="40"/>
    </location>
</feature>
<dbReference type="Proteomes" id="UP000272908">
    <property type="component" value="Unassembled WGS sequence"/>
</dbReference>
<evidence type="ECO:0000313" key="6">
    <source>
        <dbReference type="EMBL" id="SUZ30924.1"/>
    </source>
</evidence>
<dbReference type="EMBL" id="UIHC01000004">
    <property type="protein sequence ID" value="SUZ30924.1"/>
    <property type="molecule type" value="Genomic_DNA"/>
</dbReference>
<feature type="domain" description="PNPLA" evidence="5">
    <location>
        <begin position="6"/>
        <end position="213"/>
    </location>
</feature>
<dbReference type="PROSITE" id="PS51635">
    <property type="entry name" value="PNPLA"/>
    <property type="match status" value="1"/>
</dbReference>
<dbReference type="RefSeq" id="WP_121093220.1">
    <property type="nucleotide sequence ID" value="NZ_UIHC01000004.1"/>
</dbReference>
<keyword evidence="7" id="KW-1185">Reference proteome</keyword>
<evidence type="ECO:0000256" key="2">
    <source>
        <dbReference type="ARBA" id="ARBA00022963"/>
    </source>
</evidence>
<name>A0A3B0MPU0_9RHOB</name>
<feature type="short sequence motif" description="GXGXXG" evidence="4">
    <location>
        <begin position="10"/>
        <end position="15"/>
    </location>
</feature>
<sequence>MKRINLALQGGGAHGAFTWGVLDRLLQEDDIEIAAISGTSAGALNAAALKAGIVTGGHAGGRAALDRLWHKVGAVHDLRLTGWIAQALPPVGVLNTWAERFMPFSAADAASLVASPYALGPLYRNPLQEIVEGLAFDQVCAGAGPALYIAATNVRSGKIKVFSGEAIAPEVILASAALPTLFQAVEIDDPETGARDAYWDGGYTGNPALFPLFAPDLPDDILVVSINPLHREEVPTTPQEIQNRINEISFNSSLLRELRAVRFVKRLIAESRVERGAMKDVLLHMIADDALMTSLSVTTKLTPTPYLLHTLKKAGRAACDGFLARHKGDLNSRDSLDLDAMFE</sequence>
<dbReference type="OrthoDB" id="9807112at2"/>
<evidence type="ECO:0000259" key="5">
    <source>
        <dbReference type="PROSITE" id="PS51635"/>
    </source>
</evidence>
<feature type="short sequence motif" description="DGA/G" evidence="4">
    <location>
        <begin position="200"/>
        <end position="202"/>
    </location>
</feature>
<evidence type="ECO:0000256" key="1">
    <source>
        <dbReference type="ARBA" id="ARBA00022801"/>
    </source>
</evidence>
<evidence type="ECO:0000313" key="7">
    <source>
        <dbReference type="Proteomes" id="UP000272908"/>
    </source>
</evidence>
<keyword evidence="1 4" id="KW-0378">Hydrolase</keyword>
<dbReference type="SUPFAM" id="SSF52151">
    <property type="entry name" value="FabD/lysophospholipase-like"/>
    <property type="match status" value="1"/>
</dbReference>
<dbReference type="Pfam" id="PF01734">
    <property type="entry name" value="Patatin"/>
    <property type="match status" value="1"/>
</dbReference>
<gene>
    <name evidence="6" type="ORF">ROE7235_00654</name>
</gene>
<organism evidence="6 7">
    <name type="scientific">Roseinatronobacter ekhonensis</name>
    <dbReference type="NCBI Taxonomy" id="254356"/>
    <lineage>
        <taxon>Bacteria</taxon>
        <taxon>Pseudomonadati</taxon>
        <taxon>Pseudomonadota</taxon>
        <taxon>Alphaproteobacteria</taxon>
        <taxon>Rhodobacterales</taxon>
        <taxon>Paracoccaceae</taxon>
        <taxon>Roseinatronobacter</taxon>
    </lineage>
</organism>
<feature type="short sequence motif" description="GXSXG" evidence="4">
    <location>
        <begin position="38"/>
        <end position="42"/>
    </location>
</feature>
<dbReference type="GO" id="GO:0016042">
    <property type="term" value="P:lipid catabolic process"/>
    <property type="evidence" value="ECO:0007669"/>
    <property type="project" value="UniProtKB-UniRule"/>
</dbReference>
<keyword evidence="3 4" id="KW-0443">Lipid metabolism</keyword>
<accession>A0A3B0MPU0</accession>
<dbReference type="PANTHER" id="PTHR14226">
    <property type="entry name" value="NEUROPATHY TARGET ESTERASE/SWISS CHEESE D.MELANOGASTER"/>
    <property type="match status" value="1"/>
</dbReference>
<dbReference type="GO" id="GO:0016787">
    <property type="term" value="F:hydrolase activity"/>
    <property type="evidence" value="ECO:0007669"/>
    <property type="project" value="UniProtKB-UniRule"/>
</dbReference>
<keyword evidence="2 4" id="KW-0442">Lipid degradation</keyword>
<evidence type="ECO:0000256" key="4">
    <source>
        <dbReference type="PROSITE-ProRule" id="PRU01161"/>
    </source>
</evidence>
<dbReference type="Gene3D" id="3.40.1090.10">
    <property type="entry name" value="Cytosolic phospholipase A2 catalytic domain"/>
    <property type="match status" value="2"/>
</dbReference>
<dbReference type="InterPro" id="IPR050301">
    <property type="entry name" value="NTE"/>
</dbReference>
<feature type="active site" description="Proton acceptor" evidence="4">
    <location>
        <position position="200"/>
    </location>
</feature>
<evidence type="ECO:0000256" key="3">
    <source>
        <dbReference type="ARBA" id="ARBA00023098"/>
    </source>
</evidence>
<dbReference type="AlphaFoldDB" id="A0A3B0MPU0"/>
<dbReference type="PANTHER" id="PTHR14226:SF78">
    <property type="entry name" value="SLR0060 PROTEIN"/>
    <property type="match status" value="1"/>
</dbReference>
<dbReference type="InterPro" id="IPR016035">
    <property type="entry name" value="Acyl_Trfase/lysoPLipase"/>
</dbReference>
<reference evidence="7" key="1">
    <citation type="submission" date="2018-08" db="EMBL/GenBank/DDBJ databases">
        <authorList>
            <person name="Rodrigo-Torres L."/>
            <person name="Arahal R. D."/>
            <person name="Lucena T."/>
        </authorList>
    </citation>
    <scope>NUCLEOTIDE SEQUENCE [LARGE SCALE GENOMIC DNA]</scope>
    <source>
        <strain evidence="7">CECT 7235</strain>
    </source>
</reference>
<proteinExistence type="predicted"/>